<dbReference type="InterPro" id="IPR001647">
    <property type="entry name" value="HTH_TetR"/>
</dbReference>
<evidence type="ECO:0000313" key="4">
    <source>
        <dbReference type="EMBL" id="MCF2651263.1"/>
    </source>
</evidence>
<dbReference type="Proteomes" id="UP001299220">
    <property type="component" value="Unassembled WGS sequence"/>
</dbReference>
<keyword evidence="1 2" id="KW-0238">DNA-binding</keyword>
<dbReference type="Pfam" id="PF00440">
    <property type="entry name" value="TetR_N"/>
    <property type="match status" value="1"/>
</dbReference>
<keyword evidence="5" id="KW-1185">Reference proteome</keyword>
<dbReference type="Gene3D" id="1.10.357.10">
    <property type="entry name" value="Tetracycline Repressor, domain 2"/>
    <property type="match status" value="1"/>
</dbReference>
<dbReference type="EMBL" id="JAFBIT010000001">
    <property type="protein sequence ID" value="MCF2651263.1"/>
    <property type="molecule type" value="Genomic_DNA"/>
</dbReference>
<sequence length="186" mass="20509">MARTPRITPEMLVDAGVQLVLEEGIGALNIRSLAARLGCSIQPIFRNFGSMDALKAEILRGLDTVYQDFIAQYVNKSDFLFTISLAHVALAREQRNLFAVMFLTGAYGTRTVEQIIQSSWNRETIECTADQYGLSLAQAEAVYRDVRFYTFGIAQSVYAGTVTLEDGEAEALLRGAIARFSGRPQG</sequence>
<proteinExistence type="predicted"/>
<name>A0ABS9CKY5_9FIRM</name>
<evidence type="ECO:0000259" key="3">
    <source>
        <dbReference type="PROSITE" id="PS50977"/>
    </source>
</evidence>
<dbReference type="InterPro" id="IPR009057">
    <property type="entry name" value="Homeodomain-like_sf"/>
</dbReference>
<evidence type="ECO:0000256" key="1">
    <source>
        <dbReference type="ARBA" id="ARBA00023125"/>
    </source>
</evidence>
<organism evidence="4 5">
    <name type="scientific">Anaeromassilibacillus senegalensis</name>
    <dbReference type="NCBI Taxonomy" id="1673717"/>
    <lineage>
        <taxon>Bacteria</taxon>
        <taxon>Bacillati</taxon>
        <taxon>Bacillota</taxon>
        <taxon>Clostridia</taxon>
        <taxon>Eubacteriales</taxon>
        <taxon>Acutalibacteraceae</taxon>
        <taxon>Anaeromassilibacillus</taxon>
    </lineage>
</organism>
<feature type="domain" description="HTH tetR-type" evidence="3">
    <location>
        <begin position="6"/>
        <end position="66"/>
    </location>
</feature>
<evidence type="ECO:0000256" key="2">
    <source>
        <dbReference type="PROSITE-ProRule" id="PRU00335"/>
    </source>
</evidence>
<dbReference type="PROSITE" id="PS50977">
    <property type="entry name" value="HTH_TETR_2"/>
    <property type="match status" value="1"/>
</dbReference>
<reference evidence="4 5" key="1">
    <citation type="submission" date="2020-12" db="EMBL/GenBank/DDBJ databases">
        <title>Whole genome sequences of gut porcine anaerobes.</title>
        <authorList>
            <person name="Kubasova T."/>
            <person name="Jahodarova E."/>
            <person name="Rychlik I."/>
        </authorList>
    </citation>
    <scope>NUCLEOTIDE SEQUENCE [LARGE SCALE GENOMIC DNA]</scope>
    <source>
        <strain evidence="4 5">An867</strain>
    </source>
</reference>
<comment type="caution">
    <text evidence="4">The sequence shown here is derived from an EMBL/GenBank/DDBJ whole genome shotgun (WGS) entry which is preliminary data.</text>
</comment>
<evidence type="ECO:0000313" key="5">
    <source>
        <dbReference type="Proteomes" id="UP001299220"/>
    </source>
</evidence>
<accession>A0ABS9CKY5</accession>
<protein>
    <submittedName>
        <fullName evidence="4">TetR/AcrR family transcriptional regulator</fullName>
    </submittedName>
</protein>
<dbReference type="RefSeq" id="WP_235322199.1">
    <property type="nucleotide sequence ID" value="NZ_JAFBIT010000001.1"/>
</dbReference>
<feature type="DNA-binding region" description="H-T-H motif" evidence="2">
    <location>
        <begin position="29"/>
        <end position="48"/>
    </location>
</feature>
<dbReference type="SUPFAM" id="SSF46689">
    <property type="entry name" value="Homeodomain-like"/>
    <property type="match status" value="1"/>
</dbReference>
<gene>
    <name evidence="4" type="ORF">JQM67_01380</name>
</gene>